<keyword evidence="2" id="KW-1185">Reference proteome</keyword>
<evidence type="ECO:0008006" key="3">
    <source>
        <dbReference type="Google" id="ProtNLM"/>
    </source>
</evidence>
<dbReference type="EMBL" id="JABKKF010000012">
    <property type="protein sequence ID" value="NPD92870.1"/>
    <property type="molecule type" value="Genomic_DNA"/>
</dbReference>
<organism evidence="1 2">
    <name type="scientific">Xylanibacter muris</name>
    <dbReference type="NCBI Taxonomy" id="2736290"/>
    <lineage>
        <taxon>Bacteria</taxon>
        <taxon>Pseudomonadati</taxon>
        <taxon>Bacteroidota</taxon>
        <taxon>Bacteroidia</taxon>
        <taxon>Bacteroidales</taxon>
        <taxon>Prevotellaceae</taxon>
        <taxon>Xylanibacter</taxon>
    </lineage>
</organism>
<evidence type="ECO:0000313" key="1">
    <source>
        <dbReference type="EMBL" id="NPD92870.1"/>
    </source>
</evidence>
<dbReference type="Proteomes" id="UP000714420">
    <property type="component" value="Unassembled WGS sequence"/>
</dbReference>
<protein>
    <recommendedName>
        <fullName evidence="3">Sel1 repeat family protein</fullName>
    </recommendedName>
</protein>
<evidence type="ECO:0000313" key="2">
    <source>
        <dbReference type="Proteomes" id="UP000714420"/>
    </source>
</evidence>
<dbReference type="RefSeq" id="WP_172276466.1">
    <property type="nucleotide sequence ID" value="NZ_CASGMU010000012.1"/>
</dbReference>
<accession>A0ABX2AP09</accession>
<comment type="caution">
    <text evidence="1">The sequence shown here is derived from an EMBL/GenBank/DDBJ whole genome shotgun (WGS) entry which is preliminary data.</text>
</comment>
<sequence>MNIFREAEAEGSELAVIFQAIYYDEAKDKTGQEECLIRIAEKYPFFNLMLGESYVKKYGECEDFSYIQKAIECYYKADAHGILIPKYANALWGMYDYFGQKGMLEYDEQEVERLKVLAKRTY</sequence>
<reference evidence="1 2" key="1">
    <citation type="submission" date="2020-05" db="EMBL/GenBank/DDBJ databases">
        <title>Distinct polysaccharide utilization as determinants for interspecies competition between intestinal Prevotella spp.</title>
        <authorList>
            <person name="Galvez E.J.C."/>
            <person name="Iljazovic A."/>
            <person name="Strowig T."/>
        </authorList>
    </citation>
    <scope>NUCLEOTIDE SEQUENCE [LARGE SCALE GENOMIC DNA]</scope>
    <source>
        <strain evidence="1 2">PMUR</strain>
    </source>
</reference>
<proteinExistence type="predicted"/>
<name>A0ABX2AP09_9BACT</name>
<gene>
    <name evidence="1" type="ORF">HPS56_11065</name>
</gene>